<dbReference type="Proteomes" id="UP000593572">
    <property type="component" value="Unassembled WGS sequence"/>
</dbReference>
<dbReference type="AlphaFoldDB" id="A0A7J8NKX1"/>
<proteinExistence type="predicted"/>
<sequence>MSSMPRFRSRQLLWTSLAILTKA</sequence>
<comment type="caution">
    <text evidence="1">The sequence shown here is derived from an EMBL/GenBank/DDBJ whole genome shotgun (WGS) entry which is preliminary data.</text>
</comment>
<accession>A0A7J8NKX1</accession>
<gene>
    <name evidence="1" type="ORF">Golob_024822</name>
</gene>
<name>A0A7J8NKX1_9ROSI</name>
<keyword evidence="2" id="KW-1185">Reference proteome</keyword>
<dbReference type="EMBL" id="JABEZX010356490">
    <property type="protein sequence ID" value="MBA0577635.1"/>
    <property type="molecule type" value="Genomic_DNA"/>
</dbReference>
<reference evidence="1 2" key="1">
    <citation type="journal article" date="2019" name="Genome Biol. Evol.">
        <title>Insights into the evolution of the New World diploid cottons (Gossypium, subgenus Houzingenia) based on genome sequencing.</title>
        <authorList>
            <person name="Grover C.E."/>
            <person name="Arick M.A. 2nd"/>
            <person name="Thrash A."/>
            <person name="Conover J.L."/>
            <person name="Sanders W.S."/>
            <person name="Peterson D.G."/>
            <person name="Frelichowski J.E."/>
            <person name="Scheffler J.A."/>
            <person name="Scheffler B.E."/>
            <person name="Wendel J.F."/>
        </authorList>
    </citation>
    <scope>NUCLEOTIDE SEQUENCE [LARGE SCALE GENOMIC DNA]</scope>
    <source>
        <strain evidence="1">157</strain>
        <tissue evidence="1">Leaf</tissue>
    </source>
</reference>
<protein>
    <submittedName>
        <fullName evidence="1">Uncharacterized protein</fullName>
    </submittedName>
</protein>
<evidence type="ECO:0000313" key="2">
    <source>
        <dbReference type="Proteomes" id="UP000593572"/>
    </source>
</evidence>
<evidence type="ECO:0000313" key="1">
    <source>
        <dbReference type="EMBL" id="MBA0577635.1"/>
    </source>
</evidence>
<organism evidence="1 2">
    <name type="scientific">Gossypium lobatum</name>
    <dbReference type="NCBI Taxonomy" id="34289"/>
    <lineage>
        <taxon>Eukaryota</taxon>
        <taxon>Viridiplantae</taxon>
        <taxon>Streptophyta</taxon>
        <taxon>Embryophyta</taxon>
        <taxon>Tracheophyta</taxon>
        <taxon>Spermatophyta</taxon>
        <taxon>Magnoliopsida</taxon>
        <taxon>eudicotyledons</taxon>
        <taxon>Gunneridae</taxon>
        <taxon>Pentapetalae</taxon>
        <taxon>rosids</taxon>
        <taxon>malvids</taxon>
        <taxon>Malvales</taxon>
        <taxon>Malvaceae</taxon>
        <taxon>Malvoideae</taxon>
        <taxon>Gossypium</taxon>
    </lineage>
</organism>